<name>A0A2V0RCL8_9ZZZZ</name>
<feature type="region of interest" description="Disordered" evidence="1">
    <location>
        <begin position="564"/>
        <end position="586"/>
    </location>
</feature>
<dbReference type="EMBL" id="BDQE01000132">
    <property type="protein sequence ID" value="GBH22857.1"/>
    <property type="molecule type" value="Genomic_RNA"/>
</dbReference>
<organism evidence="2">
    <name type="scientific">viral metagenome</name>
    <dbReference type="NCBI Taxonomy" id="1070528"/>
    <lineage>
        <taxon>unclassified sequences</taxon>
        <taxon>metagenomes</taxon>
        <taxon>organismal metagenomes</taxon>
    </lineage>
</organism>
<protein>
    <recommendedName>
        <fullName evidence="3">Capsid protein</fullName>
    </recommendedName>
</protein>
<accession>A0A2V0RCL8</accession>
<reference evidence="2" key="1">
    <citation type="submission" date="2017-04" db="EMBL/GenBank/DDBJ databases">
        <title>Unveiling RNA virosphere associated with marine microorganisms.</title>
        <authorList>
            <person name="Urayama S."/>
            <person name="Takaki Y."/>
            <person name="Nishi S."/>
            <person name="Yoshida Y."/>
            <person name="Deguchi S."/>
            <person name="Takai K."/>
            <person name="Nunoura T."/>
        </authorList>
    </citation>
    <scope>NUCLEOTIDE SEQUENCE</scope>
</reference>
<comment type="caution">
    <text evidence="2">The sequence shown here is derived from an EMBL/GenBank/DDBJ whole genome shotgun (WGS) entry which is preliminary data.</text>
</comment>
<dbReference type="AlphaFoldDB" id="A0A2V0RCL8"/>
<evidence type="ECO:0000256" key="1">
    <source>
        <dbReference type="SAM" id="MobiDB-lite"/>
    </source>
</evidence>
<evidence type="ECO:0008006" key="3">
    <source>
        <dbReference type="Google" id="ProtNLM"/>
    </source>
</evidence>
<proteinExistence type="predicted"/>
<sequence length="586" mass="65042">MTIDNNESKYSDDVKFLKTKEAYNCYCAYAAELHNLLDLPSYEEWVNCIESENPHENFGVRAAFRARPDFGGLAGMAAGIVARNMGVDTSSADAAIRSAARILDREATKRSNGRGKFTFTDGGDGGTTKVNYSGGSAFNPQGLSLNARPIDSSWRTGIKVNYDPKYYLDGGDDTSPLMMKAFTPLMGVSSTDIDDRVQNYFESKIMSDWITYFQLNGRWNLYTQGTFSATRFKDYWNIVSQALAINYFYDSVAAHFRLDINRNEGMIDLYSQLSPSELNQLFILQNTLNSIPLPPELNEMCFKLYNNYKQSHNPGSPLIKLCPIDSMVSSDSYVTFGESNKVADIIAKMKQTSFRDVQAVLAQAKPEWATDVKLYSYTGLPNFDADFLTLFVNTEYICKTANGIVSVPSITKSADEWVYNIHTDAPDGWTQALSNVTVGLSQRAPGIGGPKTMLPGDTGALAPLIWSYTSAVPGELLATSCVIYTIDNDLESAPKRGFWPISKRTRYQSLSGNTYTILDRDPTAIGYQKFGTSRVLPMTGNTNYVAAQQLLDLIVSPNQSAGNIMLGDDSMDSDKPTRPRRRRTRK</sequence>
<evidence type="ECO:0000313" key="2">
    <source>
        <dbReference type="EMBL" id="GBH22857.1"/>
    </source>
</evidence>